<dbReference type="InterPro" id="IPR002173">
    <property type="entry name" value="Carboh/pur_kinase_PfkB_CS"/>
</dbReference>
<dbReference type="PRINTS" id="PR00990">
    <property type="entry name" value="RIBOKINASE"/>
</dbReference>
<dbReference type="SUPFAM" id="SSF53613">
    <property type="entry name" value="Ribokinase-like"/>
    <property type="match status" value="1"/>
</dbReference>
<sequence>MNLDKIYTVDKIPKEDEEGFVIDLKLFPGGSAANTIVGLSRLGIETAYIGKVGSDEEGRILLNDLKQEGVSTDFVIRAEGRSGTAMIFVDVKGNRAILVDPGVNDTINYSEIDVDSAKKYRLIHLTSFICKNGLDSLNSQKRIVEEFEVVSFDPGMPYAERGLGDIEKILKNTTIFLPSRQEIEMLFSENYKAAAELCIQMGVEIVVVKLGSEGCWIKSNDKELALKPLSTKVVDTTGAGDAFNAGFLYGYLKGKDIEECGRLGNFVAAKCIERYGAREGLPRKVD</sequence>
<dbReference type="Pfam" id="PF00294">
    <property type="entry name" value="PfkB"/>
    <property type="match status" value="1"/>
</dbReference>
<dbReference type="InterPro" id="IPR029056">
    <property type="entry name" value="Ribokinase-like"/>
</dbReference>
<dbReference type="AlphaFoldDB" id="A0A7C3MAJ5"/>
<proteinExistence type="inferred from homology"/>
<organism evidence="7">
    <name type="scientific">Archaeoglobus fulgidus</name>
    <dbReference type="NCBI Taxonomy" id="2234"/>
    <lineage>
        <taxon>Archaea</taxon>
        <taxon>Methanobacteriati</taxon>
        <taxon>Methanobacteriota</taxon>
        <taxon>Archaeoglobi</taxon>
        <taxon>Archaeoglobales</taxon>
        <taxon>Archaeoglobaceae</taxon>
        <taxon>Archaeoglobus</taxon>
    </lineage>
</organism>
<dbReference type="InterPro" id="IPR011611">
    <property type="entry name" value="PfkB_dom"/>
</dbReference>
<dbReference type="PROSITE" id="PS00584">
    <property type="entry name" value="PFKB_KINASES_2"/>
    <property type="match status" value="1"/>
</dbReference>
<gene>
    <name evidence="6" type="ORF">ENN70_09440</name>
    <name evidence="8" type="ORF">ENR21_05340</name>
    <name evidence="7" type="ORF">ENW66_05030</name>
</gene>
<feature type="domain" description="Carbohydrate kinase PfkB" evidence="5">
    <location>
        <begin position="4"/>
        <end position="282"/>
    </location>
</feature>
<reference evidence="7" key="1">
    <citation type="journal article" date="2020" name="mSystems">
        <title>Genome- and Community-Level Interaction Insights into Carbon Utilization and Element Cycling Functions of Hydrothermarchaeota in Hydrothermal Sediment.</title>
        <authorList>
            <person name="Zhou Z."/>
            <person name="Liu Y."/>
            <person name="Xu W."/>
            <person name="Pan J."/>
            <person name="Luo Z.H."/>
            <person name="Li M."/>
        </authorList>
    </citation>
    <scope>NUCLEOTIDE SEQUENCE [LARGE SCALE GENOMIC DNA]</scope>
    <source>
        <strain evidence="6">SpSt-12</strain>
        <strain evidence="8">SpSt-38</strain>
        <strain evidence="7">SpSt-87</strain>
    </source>
</reference>
<dbReference type="EMBL" id="DSCQ01000123">
    <property type="protein sequence ID" value="HET22243.1"/>
    <property type="molecule type" value="Genomic_DNA"/>
</dbReference>
<comment type="caution">
    <text evidence="7">The sequence shown here is derived from an EMBL/GenBank/DDBJ whole genome shotgun (WGS) entry which is preliminary data.</text>
</comment>
<evidence type="ECO:0000313" key="8">
    <source>
        <dbReference type="EMBL" id="HGF87802.1"/>
    </source>
</evidence>
<protein>
    <submittedName>
        <fullName evidence="7">Carbohydrate kinase family protein</fullName>
    </submittedName>
</protein>
<evidence type="ECO:0000256" key="4">
    <source>
        <dbReference type="RuleBase" id="RU003704"/>
    </source>
</evidence>
<dbReference type="GO" id="GO:0006796">
    <property type="term" value="P:phosphate-containing compound metabolic process"/>
    <property type="evidence" value="ECO:0007669"/>
    <property type="project" value="UniProtKB-ARBA"/>
</dbReference>
<dbReference type="EMBL" id="DTLB01000031">
    <property type="protein sequence ID" value="HFW32297.1"/>
    <property type="molecule type" value="Genomic_DNA"/>
</dbReference>
<dbReference type="GO" id="GO:0016301">
    <property type="term" value="F:kinase activity"/>
    <property type="evidence" value="ECO:0007669"/>
    <property type="project" value="UniProtKB-KW"/>
</dbReference>
<dbReference type="Gene3D" id="3.40.1190.20">
    <property type="match status" value="1"/>
</dbReference>
<dbReference type="CDD" id="cd01942">
    <property type="entry name" value="ribokinase_group_A"/>
    <property type="match status" value="1"/>
</dbReference>
<evidence type="ECO:0000313" key="7">
    <source>
        <dbReference type="EMBL" id="HFW32297.1"/>
    </source>
</evidence>
<evidence type="ECO:0000256" key="3">
    <source>
        <dbReference type="ARBA" id="ARBA00022777"/>
    </source>
</evidence>
<evidence type="ECO:0000313" key="6">
    <source>
        <dbReference type="EMBL" id="HET22243.1"/>
    </source>
</evidence>
<evidence type="ECO:0000256" key="2">
    <source>
        <dbReference type="ARBA" id="ARBA00022679"/>
    </source>
</evidence>
<evidence type="ECO:0000256" key="1">
    <source>
        <dbReference type="ARBA" id="ARBA00010688"/>
    </source>
</evidence>
<accession>A0A7C3MAJ5</accession>
<dbReference type="PANTHER" id="PTHR10584:SF166">
    <property type="entry name" value="RIBOKINASE"/>
    <property type="match status" value="1"/>
</dbReference>
<comment type="similarity">
    <text evidence="1 4">Belongs to the carbohydrate kinase PfkB family.</text>
</comment>
<dbReference type="PANTHER" id="PTHR10584">
    <property type="entry name" value="SUGAR KINASE"/>
    <property type="match status" value="1"/>
</dbReference>
<name>A0A7C3MAJ5_ARCFL</name>
<dbReference type="EMBL" id="DSQD01000167">
    <property type="protein sequence ID" value="HGF87802.1"/>
    <property type="molecule type" value="Genomic_DNA"/>
</dbReference>
<keyword evidence="2 4" id="KW-0808">Transferase</keyword>
<evidence type="ECO:0000259" key="5">
    <source>
        <dbReference type="Pfam" id="PF00294"/>
    </source>
</evidence>
<keyword evidence="3 4" id="KW-0418">Kinase</keyword>
<dbReference type="InterPro" id="IPR002139">
    <property type="entry name" value="Ribo/fructo_kinase"/>
</dbReference>